<evidence type="ECO:0000313" key="1">
    <source>
        <dbReference type="EMBL" id="JAE04445.1"/>
    </source>
</evidence>
<accession>A0A0A9EUL9</accession>
<protein>
    <submittedName>
        <fullName evidence="1">Uncharacterized protein</fullName>
    </submittedName>
</protein>
<sequence length="103" mass="11906">MLPYQCLSNQWMRSEHALPTIQDLSSVLSPEMQDPKFTITFGLYRRRQRHRAQAILTQAPCSVPWPRHTPQSGSEAEVRSHYQFQTLVLPLVALIARPDSFLM</sequence>
<name>A0A0A9EUL9_ARUDO</name>
<organism evidence="1">
    <name type="scientific">Arundo donax</name>
    <name type="common">Giant reed</name>
    <name type="synonym">Donax arundinaceus</name>
    <dbReference type="NCBI Taxonomy" id="35708"/>
    <lineage>
        <taxon>Eukaryota</taxon>
        <taxon>Viridiplantae</taxon>
        <taxon>Streptophyta</taxon>
        <taxon>Embryophyta</taxon>
        <taxon>Tracheophyta</taxon>
        <taxon>Spermatophyta</taxon>
        <taxon>Magnoliopsida</taxon>
        <taxon>Liliopsida</taxon>
        <taxon>Poales</taxon>
        <taxon>Poaceae</taxon>
        <taxon>PACMAD clade</taxon>
        <taxon>Arundinoideae</taxon>
        <taxon>Arundineae</taxon>
        <taxon>Arundo</taxon>
    </lineage>
</organism>
<reference evidence="1" key="1">
    <citation type="submission" date="2014-09" db="EMBL/GenBank/DDBJ databases">
        <authorList>
            <person name="Magalhaes I.L.F."/>
            <person name="Oliveira U."/>
            <person name="Santos F.R."/>
            <person name="Vidigal T.H.D.A."/>
            <person name="Brescovit A.D."/>
            <person name="Santos A.J."/>
        </authorList>
    </citation>
    <scope>NUCLEOTIDE SEQUENCE</scope>
    <source>
        <tissue evidence="1">Shoot tissue taken approximately 20 cm above the soil surface</tissue>
    </source>
</reference>
<dbReference type="EMBL" id="GBRH01193451">
    <property type="protein sequence ID" value="JAE04445.1"/>
    <property type="molecule type" value="Transcribed_RNA"/>
</dbReference>
<dbReference type="AlphaFoldDB" id="A0A0A9EUL9"/>
<reference evidence="1" key="2">
    <citation type="journal article" date="2015" name="Data Brief">
        <title>Shoot transcriptome of the giant reed, Arundo donax.</title>
        <authorList>
            <person name="Barrero R.A."/>
            <person name="Guerrero F.D."/>
            <person name="Moolhuijzen P."/>
            <person name="Goolsby J.A."/>
            <person name="Tidwell J."/>
            <person name="Bellgard S.E."/>
            <person name="Bellgard M.I."/>
        </authorList>
    </citation>
    <scope>NUCLEOTIDE SEQUENCE</scope>
    <source>
        <tissue evidence="1">Shoot tissue taken approximately 20 cm above the soil surface</tissue>
    </source>
</reference>
<proteinExistence type="predicted"/>